<dbReference type="AlphaFoldDB" id="A0A507R789"/>
<proteinExistence type="inferred from homology"/>
<dbReference type="GO" id="GO:0042973">
    <property type="term" value="F:glucan endo-1,3-beta-D-glucosidase activity"/>
    <property type="evidence" value="ECO:0007669"/>
    <property type="project" value="UniProtKB-EC"/>
</dbReference>
<dbReference type="GO" id="GO:0071555">
    <property type="term" value="P:cell wall organization"/>
    <property type="evidence" value="ECO:0007669"/>
    <property type="project" value="UniProtKB-KW"/>
</dbReference>
<dbReference type="Gene3D" id="2.70.98.30">
    <property type="entry name" value="Golgi alpha-mannosidase II, domain 4"/>
    <property type="match status" value="1"/>
</dbReference>
<keyword evidence="13" id="KW-0624">Polysaccharide degradation</keyword>
<sequence>MSGQDVFLPVSTGPIPANIQSRNDHPVPKSWINATGPIPTNKFYAGYFLGSQTNAGFTHPYTVAWCKGGGNAVSYGMAVTHIESNMLATGPTNPSIPGNPISYYINPIGIQSVILSAAELGNSTVYITEKPTAFSVHMVLRPFNGSSQSITFPIFQGMGLVTGVYSNLQPMVQSSIMFRSVDRAGSPRAGVFKYRAILENGETWLIYAIPANETDPNLQLISNTTLRGPPGFSGFFQVAKNPAGASGEKFYDNSAGVYAVDATISGSVSSNVGTYRITWTKAGKDVSNTPLLMFSLPHHVQSFDGETSGRRTSLQLRTTTKGMATAVIGEYWTMVEPGLPNNMGFAPWSPSNGSILSLSRTAKHVIQSVAPAELGQDIHGQSDLDSMYFSGKAFSKFATLVYTVSKLGSNPSLAASALETLKSAFARFVNNQQKVPLVYDNIWKGVVSSASYGGDLGADFGNTYYNDHHFHYGYFIHAAAIMGSLDPSWLPTNKDWVNMLVRDAGNPVTNDPLFPFSRSFDWYNGHSWAKGLFESADGKDQESTSEDVMFAYAVKMWGKTIGDASMEARGNLMLGILRRSLQNYFLMESNNKNQPPDFIANKVTGILFDNKVDHTTYFGNNLEYIHGIHMLPLLPSSTYTRNRKFVTEEWNALFGPNSTLPVDKVASGWRGVLYANLAIIDPVASWNFFAQPNFDYGLLDQGATRTWYLAFAAGLGGAPL</sequence>
<dbReference type="PANTHER" id="PTHR31983:SF0">
    <property type="entry name" value="GLUCAN ENDO-1,3-BETA-D-GLUCOSIDASE 2"/>
    <property type="match status" value="1"/>
</dbReference>
<feature type="domain" description="Glycosyl hydrolase family 81 N-terminal" evidence="16">
    <location>
        <begin position="25"/>
        <end position="350"/>
    </location>
</feature>
<keyword evidence="10" id="KW-0119">Carbohydrate metabolism</keyword>
<evidence type="ECO:0000256" key="8">
    <source>
        <dbReference type="ARBA" id="ARBA00022801"/>
    </source>
</evidence>
<protein>
    <recommendedName>
        <fullName evidence="14">Glucan endo-1,3-beta-D-glucosidase 1</fullName>
        <ecNumber evidence="4">3.2.1.39</ecNumber>
    </recommendedName>
    <alternativeName>
        <fullName evidence="15">Daughter specific expression protein 4</fullName>
    </alternativeName>
</protein>
<keyword evidence="6" id="KW-0964">Secreted</keyword>
<comment type="catalytic activity">
    <reaction evidence="1">
        <text>Hydrolysis of (1-&gt;3)-beta-D-glucosidic linkages in (1-&gt;3)-beta-D-glucans.</text>
        <dbReference type="EC" id="3.2.1.39"/>
    </reaction>
</comment>
<dbReference type="Pfam" id="PF17652">
    <property type="entry name" value="Glyco_hydro81C"/>
    <property type="match status" value="1"/>
</dbReference>
<dbReference type="Gene3D" id="1.20.5.420">
    <property type="entry name" value="Immunoglobulin FC, subunit C"/>
    <property type="match status" value="1"/>
</dbReference>
<evidence type="ECO:0000256" key="14">
    <source>
        <dbReference type="ARBA" id="ARBA00074614"/>
    </source>
</evidence>
<evidence type="ECO:0000256" key="3">
    <source>
        <dbReference type="ARBA" id="ARBA00010730"/>
    </source>
</evidence>
<dbReference type="InterPro" id="IPR040451">
    <property type="entry name" value="GH81_N"/>
</dbReference>
<evidence type="ECO:0000256" key="1">
    <source>
        <dbReference type="ARBA" id="ARBA00000382"/>
    </source>
</evidence>
<evidence type="ECO:0000256" key="5">
    <source>
        <dbReference type="ARBA" id="ARBA00022512"/>
    </source>
</evidence>
<keyword evidence="11" id="KW-0326">Glycosidase</keyword>
<dbReference type="FunFam" id="1.20.5.420:FF:000008">
    <property type="entry name" value="Endo-1,3-beta-glucanase Engl1"/>
    <property type="match status" value="1"/>
</dbReference>
<dbReference type="Pfam" id="PF03639">
    <property type="entry name" value="Glyco_hydro_81"/>
    <property type="match status" value="1"/>
</dbReference>
<evidence type="ECO:0000256" key="12">
    <source>
        <dbReference type="ARBA" id="ARBA00023316"/>
    </source>
</evidence>
<dbReference type="OrthoDB" id="4473401at2759"/>
<evidence type="ECO:0000256" key="13">
    <source>
        <dbReference type="ARBA" id="ARBA00023326"/>
    </source>
</evidence>
<dbReference type="GO" id="GO:0000272">
    <property type="term" value="P:polysaccharide catabolic process"/>
    <property type="evidence" value="ECO:0007669"/>
    <property type="project" value="UniProtKB-KW"/>
</dbReference>
<reference evidence="18 19" key="1">
    <citation type="submission" date="2019-06" db="EMBL/GenBank/DDBJ databases">
        <title>Wine fermentation using esterase from Monascus purpureus.</title>
        <authorList>
            <person name="Geng C."/>
            <person name="Zhang Y."/>
        </authorList>
    </citation>
    <scope>NUCLEOTIDE SEQUENCE [LARGE SCALE GENOMIC DNA]</scope>
    <source>
        <strain evidence="18">HQ1</strain>
    </source>
</reference>
<gene>
    <name evidence="18" type="ORF">MPDQ_002994</name>
</gene>
<keyword evidence="9" id="KW-0325">Glycoprotein</keyword>
<evidence type="ECO:0000313" key="19">
    <source>
        <dbReference type="Proteomes" id="UP000319663"/>
    </source>
</evidence>
<comment type="subcellular location">
    <subcellularLocation>
        <location evidence="2">Secreted</location>
        <location evidence="2">Cell wall</location>
    </subcellularLocation>
</comment>
<evidence type="ECO:0000256" key="6">
    <source>
        <dbReference type="ARBA" id="ARBA00022525"/>
    </source>
</evidence>
<keyword evidence="5" id="KW-0134">Cell wall</keyword>
<dbReference type="GO" id="GO:0000920">
    <property type="term" value="P:septum digestion after cytokinesis"/>
    <property type="evidence" value="ECO:0007669"/>
    <property type="project" value="UniProtKB-ARBA"/>
</dbReference>
<evidence type="ECO:0000256" key="9">
    <source>
        <dbReference type="ARBA" id="ARBA00023180"/>
    </source>
</evidence>
<dbReference type="EC" id="3.2.1.39" evidence="4"/>
<dbReference type="GO" id="GO:0009986">
    <property type="term" value="C:cell surface"/>
    <property type="evidence" value="ECO:0007669"/>
    <property type="project" value="TreeGrafter"/>
</dbReference>
<accession>A0A507R789</accession>
<evidence type="ECO:0000259" key="16">
    <source>
        <dbReference type="Pfam" id="PF03639"/>
    </source>
</evidence>
<evidence type="ECO:0000256" key="2">
    <source>
        <dbReference type="ARBA" id="ARBA00004191"/>
    </source>
</evidence>
<evidence type="ECO:0000256" key="7">
    <source>
        <dbReference type="ARBA" id="ARBA00022729"/>
    </source>
</evidence>
<dbReference type="FunFam" id="1.10.287.1170:FF:000001">
    <property type="entry name" value="Endo-1,3-beta-glucanase Engl1"/>
    <property type="match status" value="1"/>
</dbReference>
<name>A0A507R789_MONPU</name>
<feature type="domain" description="Glycosyl hydrolase family 81 C-terminal" evidence="17">
    <location>
        <begin position="358"/>
        <end position="709"/>
    </location>
</feature>
<evidence type="ECO:0000259" key="17">
    <source>
        <dbReference type="Pfam" id="PF17652"/>
    </source>
</evidence>
<evidence type="ECO:0000256" key="15">
    <source>
        <dbReference type="ARBA" id="ARBA00075210"/>
    </source>
</evidence>
<keyword evidence="7" id="KW-0732">Signal</keyword>
<evidence type="ECO:0000256" key="10">
    <source>
        <dbReference type="ARBA" id="ARBA00023277"/>
    </source>
</evidence>
<keyword evidence="12" id="KW-0961">Cell wall biogenesis/degradation</keyword>
<keyword evidence="19" id="KW-1185">Reference proteome</keyword>
<dbReference type="InterPro" id="IPR005200">
    <property type="entry name" value="Endo-beta-glucanase"/>
</dbReference>
<evidence type="ECO:0000256" key="11">
    <source>
        <dbReference type="ARBA" id="ARBA00023295"/>
    </source>
</evidence>
<dbReference type="Proteomes" id="UP000319663">
    <property type="component" value="Unassembled WGS sequence"/>
</dbReference>
<dbReference type="Gene3D" id="1.10.287.1170">
    <property type="entry name" value="glycoside hydrolase family 81 endo-[beta] glucanase"/>
    <property type="match status" value="1"/>
</dbReference>
<dbReference type="GO" id="GO:0052861">
    <property type="term" value="F:endo-1,3(4)-beta-glucanase activity"/>
    <property type="evidence" value="ECO:0007669"/>
    <property type="project" value="InterPro"/>
</dbReference>
<dbReference type="PROSITE" id="PS52008">
    <property type="entry name" value="GH81"/>
    <property type="match status" value="1"/>
</dbReference>
<comment type="caution">
    <text evidence="18">The sequence shown here is derived from an EMBL/GenBank/DDBJ whole genome shotgun (WGS) entry which is preliminary data.</text>
</comment>
<organism evidence="18 19">
    <name type="scientific">Monascus purpureus</name>
    <name type="common">Red mold</name>
    <name type="synonym">Monascus anka</name>
    <dbReference type="NCBI Taxonomy" id="5098"/>
    <lineage>
        <taxon>Eukaryota</taxon>
        <taxon>Fungi</taxon>
        <taxon>Dikarya</taxon>
        <taxon>Ascomycota</taxon>
        <taxon>Pezizomycotina</taxon>
        <taxon>Eurotiomycetes</taxon>
        <taxon>Eurotiomycetidae</taxon>
        <taxon>Eurotiales</taxon>
        <taxon>Aspergillaceae</taxon>
        <taxon>Monascus</taxon>
    </lineage>
</organism>
<dbReference type="EMBL" id="VIFY01000002">
    <property type="protein sequence ID" value="TQB77357.1"/>
    <property type="molecule type" value="Genomic_DNA"/>
</dbReference>
<keyword evidence="8" id="KW-0378">Hydrolase</keyword>
<dbReference type="PANTHER" id="PTHR31983">
    <property type="entry name" value="ENDO-1,3(4)-BETA-GLUCANASE 1"/>
    <property type="match status" value="1"/>
</dbReference>
<dbReference type="STRING" id="5098.A0A507R789"/>
<evidence type="ECO:0000256" key="4">
    <source>
        <dbReference type="ARBA" id="ARBA00012780"/>
    </source>
</evidence>
<dbReference type="InterPro" id="IPR040720">
    <property type="entry name" value="GH81_C"/>
</dbReference>
<evidence type="ECO:0000313" key="18">
    <source>
        <dbReference type="EMBL" id="TQB77357.1"/>
    </source>
</evidence>
<comment type="similarity">
    <text evidence="3">Belongs to the glycosyl hydrolase 81 family.</text>
</comment>
<dbReference type="FunFam" id="2.70.98.30:FF:000006">
    <property type="entry name" value="Endo-1,3-beta-glucanase Engl1"/>
    <property type="match status" value="1"/>
</dbReference>